<dbReference type="Gene3D" id="2.130.10.10">
    <property type="entry name" value="YVTN repeat-like/Quinoprotein amine dehydrogenase"/>
    <property type="match status" value="2"/>
</dbReference>
<proteinExistence type="predicted"/>
<evidence type="ECO:0000313" key="1">
    <source>
        <dbReference type="EMBL" id="QTD49828.1"/>
    </source>
</evidence>
<dbReference type="EMBL" id="CP071793">
    <property type="protein sequence ID" value="QTD49828.1"/>
    <property type="molecule type" value="Genomic_DNA"/>
</dbReference>
<keyword evidence="2" id="KW-1185">Reference proteome</keyword>
<name>A0A8A4TLS8_SULCO</name>
<sequence length="441" mass="48560">MSSIPTLVLDSLRRFGILIRRVGRRFRRALPAVLLTAAMVQGSPLAAQAPPIPTLGSWRDVTVTHVARLGRGFPLIGKEAALLMRPMGGKVTRHPLLPRQVAALHEHPLTDWSCWIQHFSTVQFQDASRRGLRVLQLPIGETDAFLRFDVTVDQPLTGAWVNDRGNRLLTLGEDHQLQLWQLEVPPYDTEPREIYPVTPLFQIDLSLPDKRALAPRWSPRGNFFATGHSAGFNLHDSQDGTVIGRFGGDPAQDQGDAVLVDVAYSLREERIATASTTFDRRGVAATDRNLAIWPNWGMNEKWDLNQGKALSASPRGLRDMVFDPTGAFLVTVDDAHGIQVWESDSAKLVRALPTEAAITVAVHPWRPLIAVSSQASGSGEATLQLWHLERGQPFRRFVCKDTPPAGLSFSEDGTVLLGADEIGGATRVRAWPVPDPDRIGP</sequence>
<dbReference type="AlphaFoldDB" id="A0A8A4TLS8"/>
<reference evidence="1" key="1">
    <citation type="submission" date="2021-03" db="EMBL/GenBank/DDBJ databases">
        <title>Acanthopleuribacteraceae sp. M133.</title>
        <authorList>
            <person name="Wang G."/>
        </authorList>
    </citation>
    <scope>NUCLEOTIDE SEQUENCE</scope>
    <source>
        <strain evidence="1">M133</strain>
    </source>
</reference>
<accession>A0A8A4TLS8</accession>
<dbReference type="RefSeq" id="WP_237379460.1">
    <property type="nucleotide sequence ID" value="NZ_CP071793.1"/>
</dbReference>
<evidence type="ECO:0000313" key="2">
    <source>
        <dbReference type="Proteomes" id="UP000663929"/>
    </source>
</evidence>
<dbReference type="InterPro" id="IPR015943">
    <property type="entry name" value="WD40/YVTN_repeat-like_dom_sf"/>
</dbReference>
<dbReference type="SUPFAM" id="SSF101908">
    <property type="entry name" value="Putative isomerase YbhE"/>
    <property type="match status" value="1"/>
</dbReference>
<organism evidence="1 2">
    <name type="scientific">Sulfidibacter corallicola</name>
    <dbReference type="NCBI Taxonomy" id="2818388"/>
    <lineage>
        <taxon>Bacteria</taxon>
        <taxon>Pseudomonadati</taxon>
        <taxon>Acidobacteriota</taxon>
        <taxon>Holophagae</taxon>
        <taxon>Acanthopleuribacterales</taxon>
        <taxon>Acanthopleuribacteraceae</taxon>
        <taxon>Sulfidibacter</taxon>
    </lineage>
</organism>
<gene>
    <name evidence="1" type="ORF">J3U87_29960</name>
</gene>
<protein>
    <recommendedName>
        <fullName evidence="3">WD40 repeat domain-containing protein</fullName>
    </recommendedName>
</protein>
<evidence type="ECO:0008006" key="3">
    <source>
        <dbReference type="Google" id="ProtNLM"/>
    </source>
</evidence>
<dbReference type="KEGG" id="scor:J3U87_29960"/>
<dbReference type="Proteomes" id="UP000663929">
    <property type="component" value="Chromosome"/>
</dbReference>